<dbReference type="RefSeq" id="WP_132460331.1">
    <property type="nucleotide sequence ID" value="NZ_SLXP01000001.1"/>
</dbReference>
<accession>A0A4R2Q882</accession>
<dbReference type="EMBL" id="SLXP01000001">
    <property type="protein sequence ID" value="TCP44188.1"/>
    <property type="molecule type" value="Genomic_DNA"/>
</dbReference>
<evidence type="ECO:0000313" key="3">
    <source>
        <dbReference type="Proteomes" id="UP000294835"/>
    </source>
</evidence>
<feature type="signal peptide" evidence="1">
    <location>
        <begin position="1"/>
        <end position="21"/>
    </location>
</feature>
<feature type="chain" id="PRO_5020902755" evidence="1">
    <location>
        <begin position="22"/>
        <end position="169"/>
    </location>
</feature>
<dbReference type="Proteomes" id="UP000294835">
    <property type="component" value="Unassembled WGS sequence"/>
</dbReference>
<evidence type="ECO:0000256" key="1">
    <source>
        <dbReference type="SAM" id="SignalP"/>
    </source>
</evidence>
<name>A0A4R2Q882_9RHOB</name>
<dbReference type="AlphaFoldDB" id="A0A4R2Q882"/>
<reference evidence="2 3" key="1">
    <citation type="submission" date="2019-03" db="EMBL/GenBank/DDBJ databases">
        <title>Genomic Encyclopedia of Type Strains, Phase IV (KMG-IV): sequencing the most valuable type-strain genomes for metagenomic binning, comparative biology and taxonomic classification.</title>
        <authorList>
            <person name="Goeker M."/>
        </authorList>
    </citation>
    <scope>NUCLEOTIDE SEQUENCE [LARGE SCALE GENOMIC DNA]</scope>
    <source>
        <strain evidence="2 3">DSM 18063</strain>
    </source>
</reference>
<sequence>MLARFMSAILATLLLATPVRAQFDERVLFQQGAWHVSYVRNTVTGQDWCEAATVNANGTSFDITLFGDGAAAMFIIDADWDFGGHMYFPLYVDIDRSRWTVDATAGRNAISFYFGEYEATRRFLRELQAGNAVAVYEEGGSGRSFARFSLSGSRNAIDAVFECWSIITY</sequence>
<keyword evidence="1" id="KW-0732">Signal</keyword>
<gene>
    <name evidence="2" type="ORF">EV662_101279</name>
</gene>
<evidence type="ECO:0000313" key="2">
    <source>
        <dbReference type="EMBL" id="TCP44188.1"/>
    </source>
</evidence>
<organism evidence="2 3">
    <name type="scientific">Rhodovulum marinum</name>
    <dbReference type="NCBI Taxonomy" id="320662"/>
    <lineage>
        <taxon>Bacteria</taxon>
        <taxon>Pseudomonadati</taxon>
        <taxon>Pseudomonadota</taxon>
        <taxon>Alphaproteobacteria</taxon>
        <taxon>Rhodobacterales</taxon>
        <taxon>Paracoccaceae</taxon>
        <taxon>Rhodovulum</taxon>
    </lineage>
</organism>
<comment type="caution">
    <text evidence="2">The sequence shown here is derived from an EMBL/GenBank/DDBJ whole genome shotgun (WGS) entry which is preliminary data.</text>
</comment>
<keyword evidence="3" id="KW-1185">Reference proteome</keyword>
<protein>
    <submittedName>
        <fullName evidence="2">Uncharacterized protein</fullName>
    </submittedName>
</protein>
<proteinExistence type="predicted"/>
<dbReference type="OrthoDB" id="7847786at2"/>